<organism evidence="1 2">
    <name type="scientific">Panacibacter ginsenosidivorans</name>
    <dbReference type="NCBI Taxonomy" id="1813871"/>
    <lineage>
        <taxon>Bacteria</taxon>
        <taxon>Pseudomonadati</taxon>
        <taxon>Bacteroidota</taxon>
        <taxon>Chitinophagia</taxon>
        <taxon>Chitinophagales</taxon>
        <taxon>Chitinophagaceae</taxon>
        <taxon>Panacibacter</taxon>
    </lineage>
</organism>
<accession>A0A5B8VFR1</accession>
<name>A0A5B8VFR1_9BACT</name>
<reference evidence="1 2" key="1">
    <citation type="journal article" date="2016" name="Int. J. Syst. Evol. Microbiol.">
        <title>Panacibacter ginsenosidivorans gen. nov., sp. nov., with ginsenoside converting activity isolated from soil of a ginseng field.</title>
        <authorList>
            <person name="Siddiqi M.Z."/>
            <person name="Muhammad Shafi S."/>
            <person name="Choi K.D."/>
            <person name="Im W.T."/>
        </authorList>
    </citation>
    <scope>NUCLEOTIDE SEQUENCE [LARGE SCALE GENOMIC DNA]</scope>
    <source>
        <strain evidence="1 2">Gsoil1550</strain>
    </source>
</reference>
<keyword evidence="2" id="KW-1185">Reference proteome</keyword>
<evidence type="ECO:0000313" key="1">
    <source>
        <dbReference type="EMBL" id="QEC70290.1"/>
    </source>
</evidence>
<evidence type="ECO:0000313" key="2">
    <source>
        <dbReference type="Proteomes" id="UP000321533"/>
    </source>
</evidence>
<dbReference type="EMBL" id="CP042435">
    <property type="protein sequence ID" value="QEC70290.1"/>
    <property type="molecule type" value="Genomic_DNA"/>
</dbReference>
<proteinExistence type="predicted"/>
<dbReference type="OrthoDB" id="798544at2"/>
<dbReference type="Proteomes" id="UP000321533">
    <property type="component" value="Chromosome"/>
</dbReference>
<gene>
    <name evidence="1" type="ORF">FRZ67_19410</name>
</gene>
<sequence length="88" mass="9471">MVYETLLTSPGMNEEVKINLRIPRKSVLLLSKLIEAGLTSKGGNDSDGLFAVVDSNTFEEIKAIAMDILGKAGLTDTYNKLVALQTKG</sequence>
<dbReference type="KEGG" id="pgin:FRZ67_19410"/>
<dbReference type="AlphaFoldDB" id="A0A5B8VFR1"/>
<protein>
    <submittedName>
        <fullName evidence="1">Uncharacterized protein</fullName>
    </submittedName>
</protein>